<feature type="transmembrane region" description="Helical" evidence="6">
    <location>
        <begin position="151"/>
        <end position="174"/>
    </location>
</feature>
<protein>
    <submittedName>
        <fullName evidence="8">Putative ABC transport system permease protein</fullName>
    </submittedName>
</protein>
<feature type="transmembrane region" description="Helical" evidence="6">
    <location>
        <begin position="281"/>
        <end position="302"/>
    </location>
</feature>
<comment type="similarity">
    <text evidence="6">Belongs to the ABC-4 integral membrane protein family.</text>
</comment>
<evidence type="ECO:0000256" key="3">
    <source>
        <dbReference type="ARBA" id="ARBA00022692"/>
    </source>
</evidence>
<feature type="transmembrane region" description="Helical" evidence="6">
    <location>
        <begin position="52"/>
        <end position="74"/>
    </location>
</feature>
<feature type="transmembrane region" description="Helical" evidence="6">
    <location>
        <begin position="103"/>
        <end position="131"/>
    </location>
</feature>
<feature type="transmembrane region" description="Helical" evidence="6">
    <location>
        <begin position="616"/>
        <end position="634"/>
    </location>
</feature>
<keyword evidence="5 6" id="KW-0472">Membrane</keyword>
<feature type="transmembrane region" description="Helical" evidence="6">
    <location>
        <begin position="20"/>
        <end position="40"/>
    </location>
</feature>
<dbReference type="GO" id="GO:0005886">
    <property type="term" value="C:plasma membrane"/>
    <property type="evidence" value="ECO:0007669"/>
    <property type="project" value="UniProtKB-SubCell"/>
</dbReference>
<evidence type="ECO:0000313" key="8">
    <source>
        <dbReference type="EMBL" id="SEQ89574.1"/>
    </source>
</evidence>
<dbReference type="Proteomes" id="UP000199410">
    <property type="component" value="Unassembled WGS sequence"/>
</dbReference>
<comment type="caution">
    <text evidence="8">The sequence shown here is derived from an EMBL/GenBank/DDBJ whole genome shotgun (WGS) entry which is preliminary data.</text>
</comment>
<dbReference type="AlphaFoldDB" id="A0A1H9JRY5"/>
<proteinExistence type="inferred from homology"/>
<evidence type="ECO:0000259" key="7">
    <source>
        <dbReference type="Pfam" id="PF02687"/>
    </source>
</evidence>
<feature type="transmembrane region" description="Helical" evidence="6">
    <location>
        <begin position="522"/>
        <end position="546"/>
    </location>
</feature>
<feature type="transmembrane region" description="Helical" evidence="6">
    <location>
        <begin position="582"/>
        <end position="604"/>
    </location>
</feature>
<evidence type="ECO:0000256" key="5">
    <source>
        <dbReference type="ARBA" id="ARBA00023136"/>
    </source>
</evidence>
<accession>A0A1H9JRY5</accession>
<keyword evidence="2 6" id="KW-1003">Cell membrane</keyword>
<dbReference type="InterPro" id="IPR052536">
    <property type="entry name" value="ABC-4_Integral_Memb_Prot"/>
</dbReference>
<dbReference type="GO" id="GO:0055085">
    <property type="term" value="P:transmembrane transport"/>
    <property type="evidence" value="ECO:0007669"/>
    <property type="project" value="UniProtKB-UniRule"/>
</dbReference>
<comment type="caution">
    <text evidence="6">Lacks conserved residue(s) required for the propagation of feature annotation.</text>
</comment>
<dbReference type="InterPro" id="IPR027022">
    <property type="entry name" value="ABC_permease_BceB-typ"/>
</dbReference>
<comment type="subcellular location">
    <subcellularLocation>
        <location evidence="1 6">Cell membrane</location>
        <topology evidence="1 6">Multi-pass membrane protein</topology>
    </subcellularLocation>
</comment>
<dbReference type="Pfam" id="PF02687">
    <property type="entry name" value="FtsX"/>
    <property type="match status" value="1"/>
</dbReference>
<name>A0A1H9JRY5_9BACI</name>
<sequence length="644" mass="74342">MTFRQFAYRNVVRNSRIYGAFFMASFFSVAVFFIYSMLMFHPDIERGILGEVSLIGMVGAEIVLVLFTLFFLYYSMSAFLEARSHEFAMLLHLGMEKRQMNKLVFLETMIIGAGSIIVGIVFGFSFSKFFFMIVREILHLDELPLYVSWQPFLLTIGVFTSAFVVISFISVYFTRERKLRDLIKGSDYLNSLTTYSKIRAIYGITLILGTYILAFVVGHTSLIGLTLLIPFSATFGTYYFFSDSVPCFLDLARGKRKFHWQRYRLLSLAEQTHIMMDNVKMFFVVTMVSTLAFLSVGVLATMSSYTTQYDRLNPLGLVYKGDIDNPFEREHINSLRLQLEEKGLSYQLSRFVVVKQTSSFTQNEVEVFRESDMNVLLSSYSYPLLNLGPGEAVFIPYSEDSLKKLKNRVVHTVLEENSIPITIDSVYPKIVFPGSIVSVNSIVISDEDFAKLILPISEKNIIQPSYHLFTFVIPQWMETKEVGKDIDYLESNLYFLKKDKFSPFYFENAGLNYSYILATYSLFTLVGVLVATVFLLAAGSFIYFKLHTSLEREKRKFDVLMRMGLTDIELKKLVNRHLFPQFFLPWGVAMMHSAFAFLMVQGILKDIANISIVKEVFFAFGFFVLIQVVYFYLIRWRYISHIRS</sequence>
<dbReference type="RefSeq" id="WP_043989568.1">
    <property type="nucleotide sequence ID" value="NZ_BJOM01000006.1"/>
</dbReference>
<dbReference type="PIRSF" id="PIRSF018968">
    <property type="entry name" value="ABC_permease_BceB"/>
    <property type="match status" value="1"/>
</dbReference>
<reference evidence="8 9" key="1">
    <citation type="submission" date="2016-10" db="EMBL/GenBank/DDBJ databases">
        <authorList>
            <person name="Varghese N."/>
            <person name="Submissions S."/>
        </authorList>
    </citation>
    <scope>NUCLEOTIDE SEQUENCE [LARGE SCALE GENOMIC DNA]</scope>
    <source>
        <strain evidence="8 9">TC-13</strain>
    </source>
</reference>
<keyword evidence="6" id="KW-0813">Transport</keyword>
<evidence type="ECO:0000256" key="2">
    <source>
        <dbReference type="ARBA" id="ARBA00022475"/>
    </source>
</evidence>
<evidence type="ECO:0000256" key="4">
    <source>
        <dbReference type="ARBA" id="ARBA00022989"/>
    </source>
</evidence>
<evidence type="ECO:0000256" key="6">
    <source>
        <dbReference type="PIRNR" id="PIRNR018968"/>
    </source>
</evidence>
<organism evidence="8 9">
    <name type="scientific">Lysinibacillus fusiformis</name>
    <dbReference type="NCBI Taxonomy" id="28031"/>
    <lineage>
        <taxon>Bacteria</taxon>
        <taxon>Bacillati</taxon>
        <taxon>Bacillota</taxon>
        <taxon>Bacilli</taxon>
        <taxon>Bacillales</taxon>
        <taxon>Bacillaceae</taxon>
        <taxon>Lysinibacillus</taxon>
    </lineage>
</organism>
<dbReference type="PANTHER" id="PTHR46795">
    <property type="entry name" value="ABC TRANSPORTER PERMEASE-RELATED-RELATED"/>
    <property type="match status" value="1"/>
</dbReference>
<gene>
    <name evidence="8" type="ORF">SAMN02787113_02617</name>
</gene>
<keyword evidence="4 6" id="KW-1133">Transmembrane helix</keyword>
<feature type="domain" description="ABC3 transporter permease C-terminal" evidence="7">
    <location>
        <begin position="62"/>
        <end position="175"/>
    </location>
</feature>
<evidence type="ECO:0000313" key="9">
    <source>
        <dbReference type="Proteomes" id="UP000199410"/>
    </source>
</evidence>
<evidence type="ECO:0000256" key="1">
    <source>
        <dbReference type="ARBA" id="ARBA00004651"/>
    </source>
</evidence>
<dbReference type="EMBL" id="FOEL01000008">
    <property type="protein sequence ID" value="SEQ89574.1"/>
    <property type="molecule type" value="Genomic_DNA"/>
</dbReference>
<keyword evidence="3 6" id="KW-0812">Transmembrane</keyword>
<dbReference type="InterPro" id="IPR003838">
    <property type="entry name" value="ABC3_permease_C"/>
</dbReference>
<dbReference type="PANTHER" id="PTHR46795:SF3">
    <property type="entry name" value="ABC TRANSPORTER PERMEASE"/>
    <property type="match status" value="1"/>
</dbReference>